<dbReference type="Ensembl" id="ENSPSMT00000022287.1">
    <property type="protein sequence ID" value="ENSPSMP00000019238.1"/>
    <property type="gene ID" value="ENSPSMG00000013565.1"/>
</dbReference>
<keyword evidence="1" id="KW-0812">Transmembrane</keyword>
<feature type="transmembrane region" description="Helical" evidence="1">
    <location>
        <begin position="80"/>
        <end position="96"/>
    </location>
</feature>
<sequence length="104" mass="11992">RWLYLTLKSCTWSPDLPALDETLFGNGRDLECQNPKSIKPKVLDFSEIHVIYKHDCLGQKCHHVLSGLNFPKQTRRISKVNYLSIVIVLIHSVWVPKSAFPFKS</sequence>
<evidence type="ECO:0000256" key="1">
    <source>
        <dbReference type="SAM" id="Phobius"/>
    </source>
</evidence>
<keyword evidence="1" id="KW-1133">Transmembrane helix</keyword>
<dbReference type="AlphaFoldDB" id="A0A8C8ZRQ7"/>
<dbReference type="Proteomes" id="UP000694414">
    <property type="component" value="Unplaced"/>
</dbReference>
<keyword evidence="1" id="KW-0472">Membrane</keyword>
<keyword evidence="3" id="KW-1185">Reference proteome</keyword>
<evidence type="ECO:0000313" key="3">
    <source>
        <dbReference type="Proteomes" id="UP000694414"/>
    </source>
</evidence>
<name>A0A8C8ZRQ7_PROSS</name>
<protein>
    <submittedName>
        <fullName evidence="2">Uncharacterized protein</fullName>
    </submittedName>
</protein>
<evidence type="ECO:0000313" key="2">
    <source>
        <dbReference type="Ensembl" id="ENSPSMP00000019238.1"/>
    </source>
</evidence>
<reference evidence="2" key="1">
    <citation type="submission" date="2025-08" db="UniProtKB">
        <authorList>
            <consortium name="Ensembl"/>
        </authorList>
    </citation>
    <scope>IDENTIFICATION</scope>
</reference>
<dbReference type="GeneTree" id="ENSGT00910000148002"/>
<accession>A0A8C8ZRQ7</accession>
<proteinExistence type="predicted"/>
<reference evidence="2" key="2">
    <citation type="submission" date="2025-09" db="UniProtKB">
        <authorList>
            <consortium name="Ensembl"/>
        </authorList>
    </citation>
    <scope>IDENTIFICATION</scope>
</reference>
<organism evidence="2 3">
    <name type="scientific">Prolemur simus</name>
    <name type="common">Greater bamboo lemur</name>
    <name type="synonym">Hapalemur simus</name>
    <dbReference type="NCBI Taxonomy" id="1328070"/>
    <lineage>
        <taxon>Eukaryota</taxon>
        <taxon>Metazoa</taxon>
        <taxon>Chordata</taxon>
        <taxon>Craniata</taxon>
        <taxon>Vertebrata</taxon>
        <taxon>Euteleostomi</taxon>
        <taxon>Mammalia</taxon>
        <taxon>Eutheria</taxon>
        <taxon>Euarchontoglires</taxon>
        <taxon>Primates</taxon>
        <taxon>Strepsirrhini</taxon>
        <taxon>Lemuriformes</taxon>
        <taxon>Lemuridae</taxon>
        <taxon>Prolemur</taxon>
    </lineage>
</organism>